<comment type="caution">
    <text evidence="2">The sequence shown here is derived from an EMBL/GenBank/DDBJ whole genome shotgun (WGS) entry which is preliminary data.</text>
</comment>
<protein>
    <submittedName>
        <fullName evidence="2">Uncharacterized protein</fullName>
    </submittedName>
</protein>
<name>A0A1J9NYK0_9EURO</name>
<dbReference type="AlphaFoldDB" id="A0A1J9NYK0"/>
<accession>A0A1J9NYK0</accession>
<evidence type="ECO:0000313" key="3">
    <source>
        <dbReference type="Proteomes" id="UP000182235"/>
    </source>
</evidence>
<dbReference type="VEuPathDB" id="FungiDB:AJ78_08977"/>
<gene>
    <name evidence="2" type="ORF">AJ78_08977</name>
</gene>
<evidence type="ECO:0000313" key="2">
    <source>
        <dbReference type="EMBL" id="OJD09689.1"/>
    </source>
</evidence>
<reference evidence="2 3" key="1">
    <citation type="submission" date="2015-07" db="EMBL/GenBank/DDBJ databases">
        <title>Emmonsia species relationships and genome sequence.</title>
        <authorList>
            <consortium name="The Broad Institute Genomics Platform"/>
            <person name="Cuomo C.A."/>
            <person name="Munoz J.F."/>
            <person name="Imamovic A."/>
            <person name="Priest M.E."/>
            <person name="Young S."/>
            <person name="Clay O.K."/>
            <person name="McEwen J.G."/>
        </authorList>
    </citation>
    <scope>NUCLEOTIDE SEQUENCE [LARGE SCALE GENOMIC DNA]</scope>
    <source>
        <strain evidence="2 3">UAMH 9510</strain>
    </source>
</reference>
<dbReference type="Proteomes" id="UP000182235">
    <property type="component" value="Unassembled WGS sequence"/>
</dbReference>
<dbReference type="EMBL" id="LGRN01001209">
    <property type="protein sequence ID" value="OJD09689.1"/>
    <property type="molecule type" value="Genomic_DNA"/>
</dbReference>
<organism evidence="2 3">
    <name type="scientific">Emergomyces pasteurianus Ep9510</name>
    <dbReference type="NCBI Taxonomy" id="1447872"/>
    <lineage>
        <taxon>Eukaryota</taxon>
        <taxon>Fungi</taxon>
        <taxon>Dikarya</taxon>
        <taxon>Ascomycota</taxon>
        <taxon>Pezizomycotina</taxon>
        <taxon>Eurotiomycetes</taxon>
        <taxon>Eurotiomycetidae</taxon>
        <taxon>Onygenales</taxon>
        <taxon>Ajellomycetaceae</taxon>
        <taxon>Emergomyces</taxon>
    </lineage>
</organism>
<keyword evidence="3" id="KW-1185">Reference proteome</keyword>
<feature type="compositionally biased region" description="Basic residues" evidence="1">
    <location>
        <begin position="1"/>
        <end position="14"/>
    </location>
</feature>
<proteinExistence type="predicted"/>
<evidence type="ECO:0000256" key="1">
    <source>
        <dbReference type="SAM" id="MobiDB-lite"/>
    </source>
</evidence>
<feature type="region of interest" description="Disordered" evidence="1">
    <location>
        <begin position="1"/>
        <end position="26"/>
    </location>
</feature>
<sequence length="220" mass="23831">MTRLKRSRGCRAHAHPPSSGSSHVSGLSMSSSSSASSFTFNDFLHSVLITALQCASGLLQILLCQMQVEPDVLHAELTAAQSVLMTLLLSVNLNMLAADTLVVKALCSVLSARSVDLFFYNHESFDQGSSGFRSRDKKKTSLYDLLSPSVHATRSKCKAVKSLTLSKEESYKDDGNNNATSEKMTEDDYNEVIKTVNASAAGAALDSEDVFNTVIFFSLF</sequence>